<evidence type="ECO:0000313" key="5">
    <source>
        <dbReference type="Proteomes" id="UP000002424"/>
    </source>
</evidence>
<sequence>MPLSFSLARTSFRRLSFRVALLVSVLVVLLVGYQWHWFDLIRLSWRECRETPQARAAGIWLPDYRLALEVSLPGLEEDETSGLTWNPQTNTLFTVTGKHPQLLELSPEGAVLRRIRLTGFADPEGVEALGDGRLAMVDERHRLLALFSLPAAADSFDLKDAQRYDLGFAEAGNKGFEGLGWDARTNRLLLAQERPPALFGLDVSADAGIVGTPRPLSGDDLPVRDLSSLTVDPHSGHFLLLSDESRLLLELDGEGRPFSFMTLLGGLNGLRHSIRQAEGVTMDRAGNLYVIGEPNRFYVFRRTAP</sequence>
<reference evidence="4 5" key="1">
    <citation type="journal article" date="2009" name="J. Bacteriol.">
        <title>Genome sequence of Azotobacter vinelandii, an obligate aerobe specialized to support diverse anaerobic metabolic processes.</title>
        <authorList>
            <person name="Setubal J.C."/>
            <person name="dos Santos P."/>
            <person name="Goldman B.S."/>
            <person name="Ertesvag H."/>
            <person name="Espin G."/>
            <person name="Rubio L.M."/>
            <person name="Valla S."/>
            <person name="Almeida N.F."/>
            <person name="Balasubramanian D."/>
            <person name="Cromes L."/>
            <person name="Curatti L."/>
            <person name="Du Z."/>
            <person name="Godsy E."/>
            <person name="Goodner B."/>
            <person name="Hellner-Burris K."/>
            <person name="Hernandez J.A."/>
            <person name="Houmiel K."/>
            <person name="Imperial J."/>
            <person name="Kennedy C."/>
            <person name="Larson T.J."/>
            <person name="Latreille P."/>
            <person name="Ligon L.S."/>
            <person name="Lu J."/>
            <person name="Maerk M."/>
            <person name="Miller N.M."/>
            <person name="Norton S."/>
            <person name="O'Carroll I.P."/>
            <person name="Paulsen I."/>
            <person name="Raulfs E.C."/>
            <person name="Roemer R."/>
            <person name="Rosser J."/>
            <person name="Segura D."/>
            <person name="Slater S."/>
            <person name="Stricklin S.L."/>
            <person name="Studholme D.J."/>
            <person name="Sun J."/>
            <person name="Viana C.J."/>
            <person name="Wallin E."/>
            <person name="Wang B."/>
            <person name="Wheeler C."/>
            <person name="Zhu H."/>
            <person name="Dean D.R."/>
            <person name="Dixon R."/>
            <person name="Wood D."/>
        </authorList>
    </citation>
    <scope>NUCLEOTIDE SEQUENCE [LARGE SCALE GENOMIC DNA]</scope>
    <source>
        <strain evidence="5">DJ / ATCC BAA-1303</strain>
    </source>
</reference>
<organism evidence="4 5">
    <name type="scientific">Azotobacter vinelandii (strain DJ / ATCC BAA-1303)</name>
    <dbReference type="NCBI Taxonomy" id="322710"/>
    <lineage>
        <taxon>Bacteria</taxon>
        <taxon>Pseudomonadati</taxon>
        <taxon>Pseudomonadota</taxon>
        <taxon>Gammaproteobacteria</taxon>
        <taxon>Pseudomonadales</taxon>
        <taxon>Pseudomonadaceae</taxon>
        <taxon>Azotobacter</taxon>
    </lineage>
</organism>
<dbReference type="EnsemblBacteria" id="ACO80932">
    <property type="protein sequence ID" value="ACO80932"/>
    <property type="gene ID" value="Avin_48290"/>
</dbReference>
<gene>
    <name evidence="4" type="ordered locus">Avin_48290</name>
</gene>
<dbReference type="KEGG" id="avn:Avin_48290"/>
<proteinExistence type="predicted"/>
<keyword evidence="2" id="KW-1003">Cell membrane</keyword>
<evidence type="ECO:0000256" key="3">
    <source>
        <dbReference type="ARBA" id="ARBA00023136"/>
    </source>
</evidence>
<dbReference type="STRING" id="322710.Avin_48290"/>
<dbReference type="GeneID" id="88187699"/>
<dbReference type="OrthoDB" id="6080098at2"/>
<dbReference type="InterPro" id="IPR009722">
    <property type="entry name" value="YjiK/CarP"/>
</dbReference>
<dbReference type="CDD" id="cd09971">
    <property type="entry name" value="SdiA-regulated"/>
    <property type="match status" value="1"/>
</dbReference>
<dbReference type="HOGENOM" id="CLU_055438_0_1_6"/>
<evidence type="ECO:0000256" key="1">
    <source>
        <dbReference type="ARBA" id="ARBA00004236"/>
    </source>
</evidence>
<dbReference type="Proteomes" id="UP000002424">
    <property type="component" value="Chromosome"/>
</dbReference>
<keyword evidence="5" id="KW-1185">Reference proteome</keyword>
<dbReference type="AlphaFoldDB" id="C1DK27"/>
<evidence type="ECO:0000313" key="4">
    <source>
        <dbReference type="EMBL" id="ACO80932.1"/>
    </source>
</evidence>
<accession>C1DK27</accession>
<dbReference type="eggNOG" id="COG3204">
    <property type="taxonomic scope" value="Bacteria"/>
</dbReference>
<dbReference type="Pfam" id="PF06977">
    <property type="entry name" value="SdiA-regulated"/>
    <property type="match status" value="1"/>
</dbReference>
<protein>
    <recommendedName>
        <fullName evidence="6">SdiA-regulated domain-containing protein</fullName>
    </recommendedName>
</protein>
<evidence type="ECO:0000256" key="2">
    <source>
        <dbReference type="ARBA" id="ARBA00022475"/>
    </source>
</evidence>
<keyword evidence="3" id="KW-0472">Membrane</keyword>
<dbReference type="EMBL" id="CP001157">
    <property type="protein sequence ID" value="ACO80932.1"/>
    <property type="molecule type" value="Genomic_DNA"/>
</dbReference>
<dbReference type="GO" id="GO:0005886">
    <property type="term" value="C:plasma membrane"/>
    <property type="evidence" value="ECO:0007669"/>
    <property type="project" value="UniProtKB-SubCell"/>
</dbReference>
<dbReference type="RefSeq" id="WP_012703294.1">
    <property type="nucleotide sequence ID" value="NC_012560.1"/>
</dbReference>
<name>C1DK27_AZOVD</name>
<evidence type="ECO:0008006" key="6">
    <source>
        <dbReference type="Google" id="ProtNLM"/>
    </source>
</evidence>
<dbReference type="SUPFAM" id="SSF50956">
    <property type="entry name" value="Thermostable phytase (3-phytase)"/>
    <property type="match status" value="1"/>
</dbReference>
<comment type="subcellular location">
    <subcellularLocation>
        <location evidence="1">Cell membrane</location>
    </subcellularLocation>
</comment>